<reference evidence="1" key="2">
    <citation type="submission" date="2011-02" db="EMBL/GenBank/DDBJ databases">
        <authorList>
            <person name="MacLean D."/>
        </authorList>
    </citation>
    <scope>NUCLEOTIDE SEQUENCE</scope>
</reference>
<reference evidence="1" key="1">
    <citation type="journal article" date="2011" name="PLoS Biol.">
        <title>Gene gain and loss during evolution of obligate parasitism in the white rust pathogen of Arabidopsis thaliana.</title>
        <authorList>
            <person name="Kemen E."/>
            <person name="Gardiner A."/>
            <person name="Schultz-Larsen T."/>
            <person name="Kemen A.C."/>
            <person name="Balmuth A.L."/>
            <person name="Robert-Seilaniantz A."/>
            <person name="Bailey K."/>
            <person name="Holub E."/>
            <person name="Studholme D.J."/>
            <person name="Maclean D."/>
            <person name="Jones J.D."/>
        </authorList>
    </citation>
    <scope>NUCLEOTIDE SEQUENCE</scope>
</reference>
<organism evidence="1">
    <name type="scientific">Albugo laibachii Nc14</name>
    <dbReference type="NCBI Taxonomy" id="890382"/>
    <lineage>
        <taxon>Eukaryota</taxon>
        <taxon>Sar</taxon>
        <taxon>Stramenopiles</taxon>
        <taxon>Oomycota</taxon>
        <taxon>Peronosporomycetes</taxon>
        <taxon>Albuginales</taxon>
        <taxon>Albuginaceae</taxon>
        <taxon>Albugo</taxon>
    </lineage>
</organism>
<dbReference type="HOGENOM" id="CLU_031434_2_0_1"/>
<protein>
    <submittedName>
        <fullName evidence="1">Uncharacterized protein AlNc14C34G3099</fullName>
    </submittedName>
</protein>
<dbReference type="AlphaFoldDB" id="F0W8H3"/>
<gene>
    <name evidence="1" type="primary">AlNc14C34G3099</name>
    <name evidence="1" type="ORF">ALNC14_035710</name>
</gene>
<proteinExistence type="predicted"/>
<dbReference type="EMBL" id="FR824079">
    <property type="protein sequence ID" value="CCA17428.1"/>
    <property type="molecule type" value="Genomic_DNA"/>
</dbReference>
<name>F0W8H3_9STRA</name>
<sequence length="123" mass="14246">MNGRTRVNGNSRQEKQYTRTATPFERQLAIINFYDDTSSMSRTLAKFFPELPGQYKRSKARLIQRWALKRSTIEAQCTSYRTRTMTRVARAGHGLTLGKDSEKTIVTWINLLRKDGVPCRLEC</sequence>
<evidence type="ECO:0000313" key="1">
    <source>
        <dbReference type="EMBL" id="CCA17428.1"/>
    </source>
</evidence>
<accession>F0W8H3</accession>